<organism evidence="1 2">
    <name type="scientific">Eumeta variegata</name>
    <name type="common">Bagworm moth</name>
    <name type="synonym">Eumeta japonica</name>
    <dbReference type="NCBI Taxonomy" id="151549"/>
    <lineage>
        <taxon>Eukaryota</taxon>
        <taxon>Metazoa</taxon>
        <taxon>Ecdysozoa</taxon>
        <taxon>Arthropoda</taxon>
        <taxon>Hexapoda</taxon>
        <taxon>Insecta</taxon>
        <taxon>Pterygota</taxon>
        <taxon>Neoptera</taxon>
        <taxon>Endopterygota</taxon>
        <taxon>Lepidoptera</taxon>
        <taxon>Glossata</taxon>
        <taxon>Ditrysia</taxon>
        <taxon>Tineoidea</taxon>
        <taxon>Psychidae</taxon>
        <taxon>Oiketicinae</taxon>
        <taxon>Eumeta</taxon>
    </lineage>
</organism>
<dbReference type="EMBL" id="BGZK01000706">
    <property type="protein sequence ID" value="GBP56998.1"/>
    <property type="molecule type" value="Genomic_DNA"/>
</dbReference>
<name>A0A4C1WZS8_EUMVA</name>
<sequence>MACTTRLLARYTHVLAKLTAGRPQEFRRIFCESLHKYIIVLTNGPGLHVRSGNLQGRSARAQWTYSVLEHLQPFPFKTVSLVTYTVPKRARAFACTQRGTRAYEMKPHNTNRFNLPIDSLEAKTEGAKMEFELAFLRPSSLKKKTKDGVPAACKPLGLFRLVSASFGHFVTNT</sequence>
<protein>
    <submittedName>
        <fullName evidence="1">Uncharacterized protein</fullName>
    </submittedName>
</protein>
<evidence type="ECO:0000313" key="2">
    <source>
        <dbReference type="Proteomes" id="UP000299102"/>
    </source>
</evidence>
<reference evidence="1 2" key="1">
    <citation type="journal article" date="2019" name="Commun. Biol.">
        <title>The bagworm genome reveals a unique fibroin gene that provides high tensile strength.</title>
        <authorList>
            <person name="Kono N."/>
            <person name="Nakamura H."/>
            <person name="Ohtoshi R."/>
            <person name="Tomita M."/>
            <person name="Numata K."/>
            <person name="Arakawa K."/>
        </authorList>
    </citation>
    <scope>NUCLEOTIDE SEQUENCE [LARGE SCALE GENOMIC DNA]</scope>
</reference>
<dbReference type="AlphaFoldDB" id="A0A4C1WZS8"/>
<proteinExistence type="predicted"/>
<comment type="caution">
    <text evidence="1">The sequence shown here is derived from an EMBL/GenBank/DDBJ whole genome shotgun (WGS) entry which is preliminary data.</text>
</comment>
<evidence type="ECO:0000313" key="1">
    <source>
        <dbReference type="EMBL" id="GBP56998.1"/>
    </source>
</evidence>
<gene>
    <name evidence="1" type="ORF">EVAR_88627_1</name>
</gene>
<keyword evidence="2" id="KW-1185">Reference proteome</keyword>
<accession>A0A4C1WZS8</accession>
<dbReference type="Proteomes" id="UP000299102">
    <property type="component" value="Unassembled WGS sequence"/>
</dbReference>